<dbReference type="PANTHER" id="PTHR24369">
    <property type="entry name" value="ANTIGEN BSP, PUTATIVE-RELATED"/>
    <property type="match status" value="1"/>
</dbReference>
<gene>
    <name evidence="4" type="ORF">MGAL_10B032593</name>
</gene>
<dbReference type="InterPro" id="IPR032675">
    <property type="entry name" value="LRR_dom_sf"/>
</dbReference>
<evidence type="ECO:0000256" key="3">
    <source>
        <dbReference type="ARBA" id="ARBA00022737"/>
    </source>
</evidence>
<evidence type="ECO:0000256" key="1">
    <source>
        <dbReference type="ARBA" id="ARBA00022614"/>
    </source>
</evidence>
<protein>
    <submittedName>
        <fullName evidence="4">Uncharacterized protein</fullName>
    </submittedName>
</protein>
<keyword evidence="1" id="KW-0433">Leucine-rich repeat</keyword>
<dbReference type="InterPro" id="IPR003591">
    <property type="entry name" value="Leu-rich_rpt_typical-subtyp"/>
</dbReference>
<dbReference type="EMBL" id="UYJE01001943">
    <property type="protein sequence ID" value="VDI06535.1"/>
    <property type="molecule type" value="Genomic_DNA"/>
</dbReference>
<dbReference type="SMART" id="SM00369">
    <property type="entry name" value="LRR_TYP"/>
    <property type="match status" value="2"/>
</dbReference>
<proteinExistence type="predicted"/>
<dbReference type="GO" id="GO:0005886">
    <property type="term" value="C:plasma membrane"/>
    <property type="evidence" value="ECO:0007669"/>
    <property type="project" value="TreeGrafter"/>
</dbReference>
<evidence type="ECO:0000313" key="5">
    <source>
        <dbReference type="Proteomes" id="UP000596742"/>
    </source>
</evidence>
<dbReference type="Gene3D" id="3.80.10.10">
    <property type="entry name" value="Ribonuclease Inhibitor"/>
    <property type="match status" value="1"/>
</dbReference>
<comment type="caution">
    <text evidence="4">The sequence shown here is derived from an EMBL/GenBank/DDBJ whole genome shotgun (WGS) entry which is preliminary data.</text>
</comment>
<dbReference type="Proteomes" id="UP000596742">
    <property type="component" value="Unassembled WGS sequence"/>
</dbReference>
<evidence type="ECO:0000256" key="2">
    <source>
        <dbReference type="ARBA" id="ARBA00022729"/>
    </source>
</evidence>
<name>A0A8B6CK97_MYTGA</name>
<dbReference type="OrthoDB" id="1394818at2759"/>
<sequence>MTLQTNPITTLEANVFKELTTLEVLILHDNQISTVDANAFSDLTALRGVTLHNNHITTIDVNVLNGLTALIYVEISDNPLKCTNCEMKQLRMLLERLVYGNLTSAICDGGTLLADYDFDDCTGVSELTTKTTTRPTTIVTTTRPGRTRISINIEKRPCVLKKNNRQSR</sequence>
<dbReference type="SUPFAM" id="SSF52058">
    <property type="entry name" value="L domain-like"/>
    <property type="match status" value="1"/>
</dbReference>
<keyword evidence="2" id="KW-0732">Signal</keyword>
<keyword evidence="5" id="KW-1185">Reference proteome</keyword>
<dbReference type="Pfam" id="PF13855">
    <property type="entry name" value="LRR_8"/>
    <property type="match status" value="1"/>
</dbReference>
<dbReference type="PANTHER" id="PTHR24369:SF210">
    <property type="entry name" value="CHAOPTIN-RELATED"/>
    <property type="match status" value="1"/>
</dbReference>
<dbReference type="AlphaFoldDB" id="A0A8B6CK97"/>
<dbReference type="InterPro" id="IPR001611">
    <property type="entry name" value="Leu-rich_rpt"/>
</dbReference>
<reference evidence="4" key="1">
    <citation type="submission" date="2018-11" db="EMBL/GenBank/DDBJ databases">
        <authorList>
            <person name="Alioto T."/>
            <person name="Alioto T."/>
        </authorList>
    </citation>
    <scope>NUCLEOTIDE SEQUENCE</scope>
</reference>
<evidence type="ECO:0000313" key="4">
    <source>
        <dbReference type="EMBL" id="VDI06535.1"/>
    </source>
</evidence>
<keyword evidence="3" id="KW-0677">Repeat</keyword>
<organism evidence="4 5">
    <name type="scientific">Mytilus galloprovincialis</name>
    <name type="common">Mediterranean mussel</name>
    <dbReference type="NCBI Taxonomy" id="29158"/>
    <lineage>
        <taxon>Eukaryota</taxon>
        <taxon>Metazoa</taxon>
        <taxon>Spiralia</taxon>
        <taxon>Lophotrochozoa</taxon>
        <taxon>Mollusca</taxon>
        <taxon>Bivalvia</taxon>
        <taxon>Autobranchia</taxon>
        <taxon>Pteriomorphia</taxon>
        <taxon>Mytilida</taxon>
        <taxon>Mytiloidea</taxon>
        <taxon>Mytilidae</taxon>
        <taxon>Mytilinae</taxon>
        <taxon>Mytilus</taxon>
    </lineage>
</organism>
<accession>A0A8B6CK97</accession>
<dbReference type="InterPro" id="IPR050541">
    <property type="entry name" value="LRR_TM_domain-containing"/>
</dbReference>